<name>A0A6J6GXM8_9ZZZZ</name>
<dbReference type="Gene3D" id="1.10.357.10">
    <property type="entry name" value="Tetracycline Repressor, domain 2"/>
    <property type="match status" value="1"/>
</dbReference>
<dbReference type="EMBL" id="CAEZSR010000386">
    <property type="protein sequence ID" value="CAB4604713.1"/>
    <property type="molecule type" value="Genomic_DNA"/>
</dbReference>
<dbReference type="InterPro" id="IPR050109">
    <property type="entry name" value="HTH-type_TetR-like_transc_reg"/>
</dbReference>
<keyword evidence="1" id="KW-0805">Transcription regulation</keyword>
<evidence type="ECO:0000259" key="4">
    <source>
        <dbReference type="PROSITE" id="PS50977"/>
    </source>
</evidence>
<feature type="domain" description="HTH tetR-type" evidence="4">
    <location>
        <begin position="10"/>
        <end position="70"/>
    </location>
</feature>
<sequence>MEGRRASLRAQLLMKIRAAALDELRTSGAAHLCLRKVAKAAGISPSGLYRYVDGRDGLLELLISDGFESFGQAIGEAIDAAGNDPLDRLEAMALGYRRWARANPEWFGLILGTPVPGFQARVDGPTTASVYRFGEPMVRVVADVHVAGLRSGPNAGAARIDLVNFDSAVVLDAPLKDLLARGWARIHGLVMLETFGHLVWTDANVEELLRTEVRAIMAELGTAAASTR</sequence>
<reference evidence="5" key="1">
    <citation type="submission" date="2020-05" db="EMBL/GenBank/DDBJ databases">
        <authorList>
            <person name="Chiriac C."/>
            <person name="Salcher M."/>
            <person name="Ghai R."/>
            <person name="Kavagutti S V."/>
        </authorList>
    </citation>
    <scope>NUCLEOTIDE SEQUENCE</scope>
</reference>
<proteinExistence type="predicted"/>
<dbReference type="PANTHER" id="PTHR30055:SF243">
    <property type="entry name" value="HTH-TYPE TRANSCRIPTIONAL REGULATOR RV1816"/>
    <property type="match status" value="1"/>
</dbReference>
<dbReference type="SUPFAM" id="SSF46689">
    <property type="entry name" value="Homeodomain-like"/>
    <property type="match status" value="1"/>
</dbReference>
<evidence type="ECO:0000256" key="3">
    <source>
        <dbReference type="ARBA" id="ARBA00023163"/>
    </source>
</evidence>
<dbReference type="InterPro" id="IPR025996">
    <property type="entry name" value="MT1864/Rv1816-like_C"/>
</dbReference>
<dbReference type="SUPFAM" id="SSF48498">
    <property type="entry name" value="Tetracyclin repressor-like, C-terminal domain"/>
    <property type="match status" value="1"/>
</dbReference>
<dbReference type="InterPro" id="IPR036271">
    <property type="entry name" value="Tet_transcr_reg_TetR-rel_C_sf"/>
</dbReference>
<evidence type="ECO:0000256" key="2">
    <source>
        <dbReference type="ARBA" id="ARBA00023125"/>
    </source>
</evidence>
<evidence type="ECO:0000313" key="5">
    <source>
        <dbReference type="EMBL" id="CAB4604713.1"/>
    </source>
</evidence>
<gene>
    <name evidence="5" type="ORF">UFOPK1493_04571</name>
</gene>
<organism evidence="5">
    <name type="scientific">freshwater metagenome</name>
    <dbReference type="NCBI Taxonomy" id="449393"/>
    <lineage>
        <taxon>unclassified sequences</taxon>
        <taxon>metagenomes</taxon>
        <taxon>ecological metagenomes</taxon>
    </lineage>
</organism>
<keyword evidence="2" id="KW-0238">DNA-binding</keyword>
<dbReference type="PROSITE" id="PS50977">
    <property type="entry name" value="HTH_TETR_2"/>
    <property type="match status" value="1"/>
</dbReference>
<dbReference type="InterPro" id="IPR001647">
    <property type="entry name" value="HTH_TetR"/>
</dbReference>
<dbReference type="InterPro" id="IPR009057">
    <property type="entry name" value="Homeodomain-like_sf"/>
</dbReference>
<dbReference type="PANTHER" id="PTHR30055">
    <property type="entry name" value="HTH-TYPE TRANSCRIPTIONAL REGULATOR RUTR"/>
    <property type="match status" value="1"/>
</dbReference>
<dbReference type="Pfam" id="PF13305">
    <property type="entry name" value="TetR_C_33"/>
    <property type="match status" value="1"/>
</dbReference>
<dbReference type="Pfam" id="PF00440">
    <property type="entry name" value="TetR_N"/>
    <property type="match status" value="1"/>
</dbReference>
<dbReference type="GO" id="GO:0003700">
    <property type="term" value="F:DNA-binding transcription factor activity"/>
    <property type="evidence" value="ECO:0007669"/>
    <property type="project" value="TreeGrafter"/>
</dbReference>
<keyword evidence="3" id="KW-0804">Transcription</keyword>
<dbReference type="GO" id="GO:0000976">
    <property type="term" value="F:transcription cis-regulatory region binding"/>
    <property type="evidence" value="ECO:0007669"/>
    <property type="project" value="TreeGrafter"/>
</dbReference>
<accession>A0A6J6GXM8</accession>
<dbReference type="AlphaFoldDB" id="A0A6J6GXM8"/>
<protein>
    <submittedName>
        <fullName evidence="5">Unannotated protein</fullName>
    </submittedName>
</protein>
<evidence type="ECO:0000256" key="1">
    <source>
        <dbReference type="ARBA" id="ARBA00023015"/>
    </source>
</evidence>